<dbReference type="EMBL" id="PUWT01000016">
    <property type="protein sequence ID" value="PQQ27370.1"/>
    <property type="molecule type" value="Genomic_DNA"/>
</dbReference>
<evidence type="ECO:0000313" key="3">
    <source>
        <dbReference type="Proteomes" id="UP000239550"/>
    </source>
</evidence>
<keyword evidence="1" id="KW-0472">Membrane</keyword>
<evidence type="ECO:0000313" key="2">
    <source>
        <dbReference type="EMBL" id="PQQ27370.1"/>
    </source>
</evidence>
<organism evidence="2 3">
    <name type="scientific">Photorhabdus hindustanensis</name>
    <dbReference type="NCBI Taxonomy" id="2918802"/>
    <lineage>
        <taxon>Bacteria</taxon>
        <taxon>Pseudomonadati</taxon>
        <taxon>Pseudomonadota</taxon>
        <taxon>Gammaproteobacteria</taxon>
        <taxon>Enterobacterales</taxon>
        <taxon>Morganellaceae</taxon>
        <taxon>Photorhabdus</taxon>
    </lineage>
</organism>
<sequence length="213" mass="24141">MQSDLIFLTKKLAFFVLYALILTIVIGLLFVDVIYLQNAVKENSVTEISQESILFVISAVFLLEAKKNCQLRPALVLISGFFACLLIRELDAIFDEIFHGAWAWIAIPLALICIFYAAYKGRDTLVGLVHFTRHQSYGMMVAGILCVLVFSRLFGMGELWKGLMLENFDRTAKNMVEEGCELLGYCLCLIATFWYLPDAIKFQVKSKTGKRLK</sequence>
<gene>
    <name evidence="2" type="ORF">C6H66_06595</name>
</gene>
<name>A0A2S8Q502_9GAMM</name>
<reference evidence="2 3" key="1">
    <citation type="submission" date="2018-02" db="EMBL/GenBank/DDBJ databases">
        <title>Five New Genomes of Indian Photorhabdus Isolates TSA.</title>
        <authorList>
            <person name="Dubay B."/>
            <person name="Somvanshi V.S."/>
        </authorList>
    </citation>
    <scope>NUCLEOTIDE SEQUENCE [LARGE SCALE GENOMIC DNA]</scope>
    <source>
        <strain evidence="2 3">H1</strain>
    </source>
</reference>
<dbReference type="AlphaFoldDB" id="A0A2S8Q502"/>
<keyword evidence="1" id="KW-1133">Transmembrane helix</keyword>
<keyword evidence="3" id="KW-1185">Reference proteome</keyword>
<feature type="transmembrane region" description="Helical" evidence="1">
    <location>
        <begin position="100"/>
        <end position="119"/>
    </location>
</feature>
<accession>A0A2S8Q502</accession>
<proteinExistence type="predicted"/>
<feature type="transmembrane region" description="Helical" evidence="1">
    <location>
        <begin position="140"/>
        <end position="162"/>
    </location>
</feature>
<feature type="transmembrane region" description="Helical" evidence="1">
    <location>
        <begin position="12"/>
        <end position="36"/>
    </location>
</feature>
<evidence type="ECO:0000256" key="1">
    <source>
        <dbReference type="SAM" id="Phobius"/>
    </source>
</evidence>
<keyword evidence="1" id="KW-0812">Transmembrane</keyword>
<dbReference type="Proteomes" id="UP000239550">
    <property type="component" value="Unassembled WGS sequence"/>
</dbReference>
<feature type="transmembrane region" description="Helical" evidence="1">
    <location>
        <begin position="182"/>
        <end position="204"/>
    </location>
</feature>
<protein>
    <submittedName>
        <fullName evidence="2">Uncharacterized protein</fullName>
    </submittedName>
</protein>
<dbReference type="RefSeq" id="WP_105395143.1">
    <property type="nucleotide sequence ID" value="NZ_CAWNTA010000063.1"/>
</dbReference>
<comment type="caution">
    <text evidence="2">The sequence shown here is derived from an EMBL/GenBank/DDBJ whole genome shotgun (WGS) entry which is preliminary data.</text>
</comment>